<dbReference type="InterPro" id="IPR010656">
    <property type="entry name" value="DctM"/>
</dbReference>
<dbReference type="Pfam" id="PF06808">
    <property type="entry name" value="DctM"/>
    <property type="match status" value="1"/>
</dbReference>
<keyword evidence="3 7" id="KW-0997">Cell inner membrane</keyword>
<evidence type="ECO:0000256" key="3">
    <source>
        <dbReference type="ARBA" id="ARBA00022519"/>
    </source>
</evidence>
<keyword evidence="6 7" id="KW-0472">Membrane</keyword>
<keyword evidence="5 7" id="KW-1133">Transmembrane helix</keyword>
<dbReference type="RefSeq" id="WP_009517307.1">
    <property type="nucleotide sequence ID" value="NZ_CCAE010000003.1"/>
</dbReference>
<dbReference type="InterPro" id="IPR004681">
    <property type="entry name" value="TRAP_DctM"/>
</dbReference>
<feature type="transmembrane region" description="Helical" evidence="7">
    <location>
        <begin position="177"/>
        <end position="199"/>
    </location>
</feature>
<dbReference type="Proteomes" id="UP000028878">
    <property type="component" value="Unassembled WGS sequence"/>
</dbReference>
<evidence type="ECO:0000256" key="7">
    <source>
        <dbReference type="RuleBase" id="RU369079"/>
    </source>
</evidence>
<comment type="subunit">
    <text evidence="7">The complex comprises the extracytoplasmic solute receptor protein and the two transmembrane proteins.</text>
</comment>
<gene>
    <name evidence="9" type="ORF">BN948_00743</name>
</gene>
<sequence length="430" mass="44507">MTPLEIGYLMVAGVILLLALGLPVALSLLAVGASGLFAIRGVRGTEFLLESLPYSSVANLALIVIPLFILMGHFAFSAGLSDKAYKAAKAWVGHLTGGLPIATVFACAGFATVSGSSVATAATISKVTVPEMLRAGYNQRLAAGPVAIAGALGILIPPSGILVIYSIATNVPVSDLFIGALIPGVLTAIVYAFGIWFMVRRDPELVKRTRIPKASWGERVSATAAAWEVVVLFLVVIGCIYTGVATATEAAGIGAALALVFALFRKGQKGSIWKGLVETGSSTASIFLLMIASAVFSVALGTTQLPTMLAEAVTGLNLSPAVLLLLLIIPYLILGCLIDGISMIFITMPVVFPIIEAAGIHPVLFGIFVTKLVEIGAVTPPVGINVFVVQGSVPGLKLGEIFRGVIPFILMELGLIGLMIAFPQIVTGVL</sequence>
<dbReference type="PANTHER" id="PTHR33362:SF5">
    <property type="entry name" value="C4-DICARBOXYLATE TRAP TRANSPORTER LARGE PERMEASE PROTEIN DCTM"/>
    <property type="match status" value="1"/>
</dbReference>
<evidence type="ECO:0000256" key="1">
    <source>
        <dbReference type="ARBA" id="ARBA00004429"/>
    </source>
</evidence>
<dbReference type="AlphaFoldDB" id="A0A1L1P948"/>
<feature type="transmembrane region" description="Helical" evidence="7">
    <location>
        <begin position="220"/>
        <end position="244"/>
    </location>
</feature>
<keyword evidence="4 7" id="KW-0812">Transmembrane</keyword>
<feature type="transmembrane region" description="Helical" evidence="7">
    <location>
        <begin position="318"/>
        <end position="338"/>
    </location>
</feature>
<evidence type="ECO:0000313" key="9">
    <source>
        <dbReference type="EMBL" id="CDN86342.1"/>
    </source>
</evidence>
<feature type="transmembrane region" description="Helical" evidence="7">
    <location>
        <begin position="141"/>
        <end position="165"/>
    </location>
</feature>
<comment type="similarity">
    <text evidence="7">Belongs to the TRAP transporter large permease family.</text>
</comment>
<evidence type="ECO:0000256" key="5">
    <source>
        <dbReference type="ARBA" id="ARBA00022989"/>
    </source>
</evidence>
<accession>A0A1L1P948</accession>
<evidence type="ECO:0000313" key="10">
    <source>
        <dbReference type="Proteomes" id="UP000028878"/>
    </source>
</evidence>
<feature type="transmembrane region" description="Helical" evidence="7">
    <location>
        <begin position="6"/>
        <end position="39"/>
    </location>
</feature>
<protein>
    <recommendedName>
        <fullName evidence="7">TRAP transporter large permease protein</fullName>
    </recommendedName>
</protein>
<comment type="function">
    <text evidence="7">Part of the tripartite ATP-independent periplasmic (TRAP) transport system.</text>
</comment>
<feature type="domain" description="TRAP C4-dicarboxylate transport system permease DctM subunit" evidence="8">
    <location>
        <begin position="12"/>
        <end position="425"/>
    </location>
</feature>
<comment type="subcellular location">
    <subcellularLocation>
        <location evidence="1 7">Cell inner membrane</location>
        <topology evidence="1 7">Multi-pass membrane protein</topology>
    </subcellularLocation>
</comment>
<evidence type="ECO:0000256" key="4">
    <source>
        <dbReference type="ARBA" id="ARBA00022692"/>
    </source>
</evidence>
<dbReference type="EMBL" id="CCAE010000003">
    <property type="protein sequence ID" value="CDN86342.1"/>
    <property type="molecule type" value="Genomic_DNA"/>
</dbReference>
<reference evidence="10" key="2">
    <citation type="submission" date="2014-11" db="EMBL/GenBank/DDBJ databases">
        <title>Draft genome sequence of Hydrogenophaga intermedia S1.</title>
        <authorList>
            <person name="Gan H.M."/>
            <person name="Chew T.H."/>
            <person name="Stolz A."/>
        </authorList>
    </citation>
    <scope>NUCLEOTIDE SEQUENCE [LARGE SCALE GENOMIC DNA]</scope>
    <source>
        <strain evidence="10">S1</strain>
    </source>
</reference>
<evidence type="ECO:0000259" key="8">
    <source>
        <dbReference type="Pfam" id="PF06808"/>
    </source>
</evidence>
<feature type="transmembrane region" description="Helical" evidence="7">
    <location>
        <begin position="250"/>
        <end position="265"/>
    </location>
</feature>
<feature type="transmembrane region" description="Helical" evidence="7">
    <location>
        <begin position="60"/>
        <end position="81"/>
    </location>
</feature>
<organism evidence="9 10">
    <name type="scientific">Hydrogenophaga intermedia</name>
    <dbReference type="NCBI Taxonomy" id="65786"/>
    <lineage>
        <taxon>Bacteria</taxon>
        <taxon>Pseudomonadati</taxon>
        <taxon>Pseudomonadota</taxon>
        <taxon>Betaproteobacteria</taxon>
        <taxon>Burkholderiales</taxon>
        <taxon>Comamonadaceae</taxon>
        <taxon>Hydrogenophaga</taxon>
    </lineage>
</organism>
<feature type="transmembrane region" description="Helical" evidence="7">
    <location>
        <begin position="350"/>
        <end position="369"/>
    </location>
</feature>
<dbReference type="NCBIfam" id="TIGR00786">
    <property type="entry name" value="dctM"/>
    <property type="match status" value="1"/>
</dbReference>
<feature type="transmembrane region" description="Helical" evidence="7">
    <location>
        <begin position="375"/>
        <end position="393"/>
    </location>
</feature>
<dbReference type="GO" id="GO:0022857">
    <property type="term" value="F:transmembrane transporter activity"/>
    <property type="evidence" value="ECO:0007669"/>
    <property type="project" value="UniProtKB-UniRule"/>
</dbReference>
<keyword evidence="7" id="KW-0813">Transport</keyword>
<keyword evidence="2" id="KW-1003">Cell membrane</keyword>
<dbReference type="GO" id="GO:0005886">
    <property type="term" value="C:plasma membrane"/>
    <property type="evidence" value="ECO:0007669"/>
    <property type="project" value="UniProtKB-SubCell"/>
</dbReference>
<dbReference type="PIRSF" id="PIRSF006066">
    <property type="entry name" value="HI0050"/>
    <property type="match status" value="1"/>
</dbReference>
<name>A0A1L1P948_HYDIT</name>
<dbReference type="PANTHER" id="PTHR33362">
    <property type="entry name" value="SIALIC ACID TRAP TRANSPORTER PERMEASE PROTEIN SIAT-RELATED"/>
    <property type="match status" value="1"/>
</dbReference>
<reference evidence="10" key="1">
    <citation type="submission" date="2014-02" db="EMBL/GenBank/DDBJ databases">
        <authorList>
            <person name="Gan H."/>
        </authorList>
    </citation>
    <scope>NUCLEOTIDE SEQUENCE [LARGE SCALE GENOMIC DNA]</scope>
    <source>
        <strain evidence="10">S1</strain>
    </source>
</reference>
<keyword evidence="10" id="KW-1185">Reference proteome</keyword>
<feature type="transmembrane region" description="Helical" evidence="7">
    <location>
        <begin position="286"/>
        <end position="306"/>
    </location>
</feature>
<evidence type="ECO:0000256" key="6">
    <source>
        <dbReference type="ARBA" id="ARBA00023136"/>
    </source>
</evidence>
<feature type="transmembrane region" description="Helical" evidence="7">
    <location>
        <begin position="101"/>
        <end position="129"/>
    </location>
</feature>
<feature type="transmembrane region" description="Helical" evidence="7">
    <location>
        <begin position="405"/>
        <end position="426"/>
    </location>
</feature>
<evidence type="ECO:0000256" key="2">
    <source>
        <dbReference type="ARBA" id="ARBA00022475"/>
    </source>
</evidence>
<proteinExistence type="inferred from homology"/>